<dbReference type="RefSeq" id="WP_071063786.1">
    <property type="nucleotide sequence ID" value="NZ_MKIE01000007.1"/>
</dbReference>
<feature type="transmembrane region" description="Helical" evidence="6">
    <location>
        <begin position="130"/>
        <end position="151"/>
    </location>
</feature>
<dbReference type="PANTHER" id="PTHR12608:SF1">
    <property type="entry name" value="TRANSMEMBRANE PROTEIN 165"/>
    <property type="match status" value="1"/>
</dbReference>
<dbReference type="STRING" id="39480.EUAN_17950"/>
<proteinExistence type="inferred from homology"/>
<evidence type="ECO:0000256" key="1">
    <source>
        <dbReference type="ARBA" id="ARBA00004141"/>
    </source>
</evidence>
<feature type="transmembrane region" description="Helical" evidence="6">
    <location>
        <begin position="194"/>
        <end position="210"/>
    </location>
</feature>
<accession>A0A1S1V5E3</accession>
<dbReference type="AlphaFoldDB" id="A0A1S1V5E3"/>
<evidence type="ECO:0000256" key="6">
    <source>
        <dbReference type="RuleBase" id="RU365102"/>
    </source>
</evidence>
<dbReference type="EMBL" id="MKIE01000007">
    <property type="protein sequence ID" value="OHW61792.1"/>
    <property type="molecule type" value="Genomic_DNA"/>
</dbReference>
<dbReference type="PANTHER" id="PTHR12608">
    <property type="entry name" value="TRANSMEMBRANE PROTEIN HTP-1 RELATED"/>
    <property type="match status" value="1"/>
</dbReference>
<evidence type="ECO:0000256" key="5">
    <source>
        <dbReference type="ARBA" id="ARBA00023136"/>
    </source>
</evidence>
<evidence type="ECO:0000256" key="4">
    <source>
        <dbReference type="ARBA" id="ARBA00022989"/>
    </source>
</evidence>
<sequence>MIMEMIRAFMIITIAEMGDKTQLLAMTFATKYSTRKVLLGVGIGSMLNHGLAILFGTILARYIDLDYLQILGGVMFLVFGLWGLRVDDGDEDEVKEKYGPVLTVALAFFIGELGDKTQLAAMTISTYADFAAFVLAGTVLGMVFTSSLGIFVGVKIGDKVPEIYIKLVSSIVFLIFGFTKLYDSLPVEYVSWKYFGIGSAIVVAIAVYMSRQMLQNRHRESEYREVADELKSQNIQLRLAVENLCLGGECGNCQGSSCAVGFIKEVLDSEEMDDKRIEFHKKKFSEEELVEAISMTLYHYFKNIEKNLENRKLDLTKSALEKTVFGKVVEGKKDFADYMSYVKRLNSAAGIKVENRLKSLGLF</sequence>
<protein>
    <recommendedName>
        <fullName evidence="6">GDT1 family protein</fullName>
    </recommendedName>
</protein>
<evidence type="ECO:0000256" key="3">
    <source>
        <dbReference type="ARBA" id="ARBA00022692"/>
    </source>
</evidence>
<keyword evidence="5 6" id="KW-0472">Membrane</keyword>
<dbReference type="Pfam" id="PF01169">
    <property type="entry name" value="GDT1"/>
    <property type="match status" value="2"/>
</dbReference>
<organism evidence="7 8">
    <name type="scientific">Andreesenia angusta</name>
    <dbReference type="NCBI Taxonomy" id="39480"/>
    <lineage>
        <taxon>Bacteria</taxon>
        <taxon>Bacillati</taxon>
        <taxon>Bacillota</taxon>
        <taxon>Tissierellia</taxon>
        <taxon>Tissierellales</taxon>
        <taxon>Gottschalkiaceae</taxon>
        <taxon>Andreesenia</taxon>
    </lineage>
</organism>
<keyword evidence="8" id="KW-1185">Reference proteome</keyword>
<keyword evidence="4 6" id="KW-1133">Transmembrane helix</keyword>
<evidence type="ECO:0000313" key="7">
    <source>
        <dbReference type="EMBL" id="OHW61792.1"/>
    </source>
</evidence>
<name>A0A1S1V5E3_9FIRM</name>
<dbReference type="GO" id="GO:0046873">
    <property type="term" value="F:metal ion transmembrane transporter activity"/>
    <property type="evidence" value="ECO:0007669"/>
    <property type="project" value="InterPro"/>
</dbReference>
<comment type="similarity">
    <text evidence="2 6">Belongs to the GDT1 family.</text>
</comment>
<feature type="transmembrane region" description="Helical" evidence="6">
    <location>
        <begin position="37"/>
        <end position="61"/>
    </location>
</feature>
<gene>
    <name evidence="7" type="ORF">EUAN_17950</name>
</gene>
<dbReference type="InterPro" id="IPR001727">
    <property type="entry name" value="GDT1-like"/>
</dbReference>
<feature type="transmembrane region" description="Helical" evidence="6">
    <location>
        <begin position="163"/>
        <end position="182"/>
    </location>
</feature>
<feature type="transmembrane region" description="Helical" evidence="6">
    <location>
        <begin position="67"/>
        <end position="86"/>
    </location>
</feature>
<dbReference type="GO" id="GO:0016020">
    <property type="term" value="C:membrane"/>
    <property type="evidence" value="ECO:0007669"/>
    <property type="project" value="UniProtKB-SubCell"/>
</dbReference>
<comment type="caution">
    <text evidence="7">The sequence shown here is derived from an EMBL/GenBank/DDBJ whole genome shotgun (WGS) entry which is preliminary data.</text>
</comment>
<dbReference type="Proteomes" id="UP000180254">
    <property type="component" value="Unassembled WGS sequence"/>
</dbReference>
<feature type="transmembrane region" description="Helical" evidence="6">
    <location>
        <begin position="98"/>
        <end position="114"/>
    </location>
</feature>
<comment type="subcellular location">
    <subcellularLocation>
        <location evidence="1 6">Membrane</location>
        <topology evidence="1 6">Multi-pass membrane protein</topology>
    </subcellularLocation>
</comment>
<evidence type="ECO:0000313" key="8">
    <source>
        <dbReference type="Proteomes" id="UP000180254"/>
    </source>
</evidence>
<reference evidence="7 8" key="1">
    <citation type="submission" date="2016-09" db="EMBL/GenBank/DDBJ databases">
        <title>Genome sequence of Eubacterium angustum.</title>
        <authorList>
            <person name="Poehlein A."/>
            <person name="Daniel R."/>
        </authorList>
    </citation>
    <scope>NUCLEOTIDE SEQUENCE [LARGE SCALE GENOMIC DNA]</scope>
    <source>
        <strain evidence="7 8">DSM 1989</strain>
    </source>
</reference>
<evidence type="ECO:0000256" key="2">
    <source>
        <dbReference type="ARBA" id="ARBA00009190"/>
    </source>
</evidence>
<keyword evidence="3 6" id="KW-0812">Transmembrane</keyword>